<sequence>MATHPCEPEMEMSEEKEGSADGETKRGRVCSTHGHSQDEATSPSSLEGSWLQTSNFCDETFVVDKKASTAEQSPGINVTYFIAKMSRRWLEGGEARRPPSSPPLLQL</sequence>
<name>A0AAV5URJ9_9BILA</name>
<keyword evidence="3" id="KW-1185">Reference proteome</keyword>
<dbReference type="Proteomes" id="UP001432322">
    <property type="component" value="Unassembled WGS sequence"/>
</dbReference>
<gene>
    <name evidence="2" type="ORF">PFISCL1PPCAC_95</name>
</gene>
<dbReference type="AlphaFoldDB" id="A0AAV5URJ9"/>
<reference evidence="2" key="1">
    <citation type="submission" date="2023-10" db="EMBL/GenBank/DDBJ databases">
        <title>Genome assembly of Pristionchus species.</title>
        <authorList>
            <person name="Yoshida K."/>
            <person name="Sommer R.J."/>
        </authorList>
    </citation>
    <scope>NUCLEOTIDE SEQUENCE</scope>
    <source>
        <strain evidence="2">RS5133</strain>
    </source>
</reference>
<feature type="region of interest" description="Disordered" evidence="1">
    <location>
        <begin position="1"/>
        <end position="49"/>
    </location>
</feature>
<protein>
    <submittedName>
        <fullName evidence="2">Uncharacterized protein</fullName>
    </submittedName>
</protein>
<dbReference type="EMBL" id="BTSY01000001">
    <property type="protein sequence ID" value="GMT08798.1"/>
    <property type="molecule type" value="Genomic_DNA"/>
</dbReference>
<evidence type="ECO:0000313" key="3">
    <source>
        <dbReference type="Proteomes" id="UP001432322"/>
    </source>
</evidence>
<comment type="caution">
    <text evidence="2">The sequence shown here is derived from an EMBL/GenBank/DDBJ whole genome shotgun (WGS) entry which is preliminary data.</text>
</comment>
<accession>A0AAV5URJ9</accession>
<proteinExistence type="predicted"/>
<organism evidence="2 3">
    <name type="scientific">Pristionchus fissidentatus</name>
    <dbReference type="NCBI Taxonomy" id="1538716"/>
    <lineage>
        <taxon>Eukaryota</taxon>
        <taxon>Metazoa</taxon>
        <taxon>Ecdysozoa</taxon>
        <taxon>Nematoda</taxon>
        <taxon>Chromadorea</taxon>
        <taxon>Rhabditida</taxon>
        <taxon>Rhabditina</taxon>
        <taxon>Diplogasteromorpha</taxon>
        <taxon>Diplogasteroidea</taxon>
        <taxon>Neodiplogasteridae</taxon>
        <taxon>Pristionchus</taxon>
    </lineage>
</organism>
<feature type="compositionally biased region" description="Basic and acidic residues" evidence="1">
    <location>
        <begin position="13"/>
        <end position="26"/>
    </location>
</feature>
<evidence type="ECO:0000256" key="1">
    <source>
        <dbReference type="SAM" id="MobiDB-lite"/>
    </source>
</evidence>
<evidence type="ECO:0000313" key="2">
    <source>
        <dbReference type="EMBL" id="GMT08798.1"/>
    </source>
</evidence>
<feature type="compositionally biased region" description="Polar residues" evidence="1">
    <location>
        <begin position="39"/>
        <end position="49"/>
    </location>
</feature>